<evidence type="ECO:0000256" key="6">
    <source>
        <dbReference type="RuleBase" id="RU367045"/>
    </source>
</evidence>
<dbReference type="Pfam" id="PF17862">
    <property type="entry name" value="AAA_lid_3"/>
    <property type="match status" value="1"/>
</dbReference>
<dbReference type="InterPro" id="IPR027417">
    <property type="entry name" value="P-loop_NTPase"/>
</dbReference>
<dbReference type="AlphaFoldDB" id="A0A196SQ13"/>
<dbReference type="EC" id="3.6.4.6" evidence="6"/>
<dbReference type="InterPro" id="IPR009010">
    <property type="entry name" value="Asp_de-COase-like_dom_sf"/>
</dbReference>
<keyword evidence="5 6" id="KW-0653">Protein transport</keyword>
<gene>
    <name evidence="8" type="ORF">AV274_0033</name>
</gene>
<evidence type="ECO:0000256" key="3">
    <source>
        <dbReference type="ARBA" id="ARBA00022741"/>
    </source>
</evidence>
<feature type="domain" description="AAA+ ATPase" evidence="7">
    <location>
        <begin position="519"/>
        <end position="660"/>
    </location>
</feature>
<dbReference type="STRING" id="478820.A0A196SQ13"/>
<dbReference type="EMBL" id="LXWW01000001">
    <property type="protein sequence ID" value="OAO18251.1"/>
    <property type="molecule type" value="Genomic_DNA"/>
</dbReference>
<dbReference type="PANTHER" id="PTHR23078:SF3">
    <property type="entry name" value="VESICLE-FUSING ATPASE"/>
    <property type="match status" value="1"/>
</dbReference>
<comment type="subcellular location">
    <subcellularLocation>
        <location evidence="6">Cytoplasm</location>
    </subcellularLocation>
</comment>
<dbReference type="GO" id="GO:0016887">
    <property type="term" value="F:ATP hydrolysis activity"/>
    <property type="evidence" value="ECO:0007669"/>
    <property type="project" value="InterPro"/>
</dbReference>
<dbReference type="SUPFAM" id="SSF54585">
    <property type="entry name" value="Cdc48 domain 2-like"/>
    <property type="match status" value="1"/>
</dbReference>
<keyword evidence="6" id="KW-0479">Metal-binding</keyword>
<dbReference type="Gene3D" id="3.40.50.300">
    <property type="entry name" value="P-loop containing nucleotide triphosphate hydrolases"/>
    <property type="match status" value="2"/>
</dbReference>
<keyword evidence="2 6" id="KW-0813">Transport</keyword>
<keyword evidence="3 6" id="KW-0547">Nucleotide-binding</keyword>
<proteinExistence type="inferred from homology"/>
<comment type="cofactor">
    <cofactor evidence="6">
        <name>Mg(2+)</name>
        <dbReference type="ChEBI" id="CHEBI:18420"/>
    </cofactor>
    <text evidence="6">Binds 1 Mg(2+) ion per subunit.</text>
</comment>
<keyword evidence="6" id="KW-0378">Hydrolase</keyword>
<dbReference type="InterPro" id="IPR039812">
    <property type="entry name" value="Vesicle-fus_ATPase"/>
</dbReference>
<dbReference type="InterPro" id="IPR029067">
    <property type="entry name" value="CDC48_domain_2-like_sf"/>
</dbReference>
<evidence type="ECO:0000313" key="8">
    <source>
        <dbReference type="EMBL" id="OAO18251.1"/>
    </source>
</evidence>
<evidence type="ECO:0000256" key="4">
    <source>
        <dbReference type="ARBA" id="ARBA00022840"/>
    </source>
</evidence>
<name>A0A196SQ13_BLAHN</name>
<evidence type="ECO:0000256" key="5">
    <source>
        <dbReference type="ARBA" id="ARBA00022927"/>
    </source>
</evidence>
<comment type="function">
    <text evidence="6">Required for vesicle-mediated transport. Catalyzes the fusion of transport vesicles within the Golgi cisternae. Is also required for transport from the endoplasmic reticulum to the Golgi stack. Seems to function as a fusion protein required for the delivery of cargo proteins to all compartments of the Golgi stack independent of vesicle origin.</text>
</comment>
<dbReference type="GO" id="GO:0005524">
    <property type="term" value="F:ATP binding"/>
    <property type="evidence" value="ECO:0007669"/>
    <property type="project" value="UniProtKB-UniRule"/>
</dbReference>
<dbReference type="SUPFAM" id="SSF52540">
    <property type="entry name" value="P-loop containing nucleoside triphosphate hydrolases"/>
    <property type="match status" value="2"/>
</dbReference>
<dbReference type="OrthoDB" id="9982946at2759"/>
<feature type="domain" description="AAA+ ATPase" evidence="7">
    <location>
        <begin position="238"/>
        <end position="385"/>
    </location>
</feature>
<dbReference type="PANTHER" id="PTHR23078">
    <property type="entry name" value="VESICULAR-FUSION PROTEIN NSF"/>
    <property type="match status" value="1"/>
</dbReference>
<keyword evidence="6" id="KW-0963">Cytoplasm</keyword>
<evidence type="ECO:0000313" key="9">
    <source>
        <dbReference type="Proteomes" id="UP000078348"/>
    </source>
</evidence>
<dbReference type="GO" id="GO:0046872">
    <property type="term" value="F:metal ion binding"/>
    <property type="evidence" value="ECO:0007669"/>
    <property type="project" value="UniProtKB-UniRule"/>
</dbReference>
<dbReference type="InterPro" id="IPR003959">
    <property type="entry name" value="ATPase_AAA_core"/>
</dbReference>
<evidence type="ECO:0000256" key="1">
    <source>
        <dbReference type="ARBA" id="ARBA00006914"/>
    </source>
</evidence>
<dbReference type="Proteomes" id="UP000078348">
    <property type="component" value="Unassembled WGS sequence"/>
</dbReference>
<keyword evidence="4 6" id="KW-0067">ATP-binding</keyword>
<dbReference type="FunFam" id="3.40.50.300:FF:000187">
    <property type="entry name" value="Vesicular-fusion ATPase SEC18"/>
    <property type="match status" value="1"/>
</dbReference>
<dbReference type="InterPro" id="IPR041569">
    <property type="entry name" value="AAA_lid_3"/>
</dbReference>
<dbReference type="Gene3D" id="1.10.8.60">
    <property type="match status" value="1"/>
</dbReference>
<dbReference type="GO" id="GO:0006891">
    <property type="term" value="P:intra-Golgi vesicle-mediated transport"/>
    <property type="evidence" value="ECO:0007669"/>
    <property type="project" value="TreeGrafter"/>
</dbReference>
<dbReference type="FunFam" id="1.10.8.60:FF:000115">
    <property type="entry name" value="N-ethylmaleimide-sensitive fusion protein, putative"/>
    <property type="match status" value="1"/>
</dbReference>
<dbReference type="InterPro" id="IPR003593">
    <property type="entry name" value="AAA+_ATPase"/>
</dbReference>
<dbReference type="GO" id="GO:0005795">
    <property type="term" value="C:Golgi stack"/>
    <property type="evidence" value="ECO:0007669"/>
    <property type="project" value="TreeGrafter"/>
</dbReference>
<dbReference type="InterPro" id="IPR003960">
    <property type="entry name" value="ATPase_AAA_CS"/>
</dbReference>
<evidence type="ECO:0000259" key="7">
    <source>
        <dbReference type="SMART" id="SM00382"/>
    </source>
</evidence>
<comment type="caution">
    <text evidence="8">The sequence shown here is derived from an EMBL/GenBank/DDBJ whole genome shotgun (WGS) entry which is preliminary data.</text>
</comment>
<comment type="catalytic activity">
    <reaction evidence="6">
        <text>ATP + H2O = ADP + phosphate + H(+)</text>
        <dbReference type="Rhea" id="RHEA:13065"/>
        <dbReference type="ChEBI" id="CHEBI:15377"/>
        <dbReference type="ChEBI" id="CHEBI:15378"/>
        <dbReference type="ChEBI" id="CHEBI:30616"/>
        <dbReference type="ChEBI" id="CHEBI:43474"/>
        <dbReference type="ChEBI" id="CHEBI:456216"/>
        <dbReference type="EC" id="3.6.4.6"/>
    </reaction>
</comment>
<dbReference type="SUPFAM" id="SSF50692">
    <property type="entry name" value="ADC-like"/>
    <property type="match status" value="1"/>
</dbReference>
<keyword evidence="6" id="KW-0931">ER-Golgi transport</keyword>
<dbReference type="GO" id="GO:0043001">
    <property type="term" value="P:Golgi to plasma membrane protein transport"/>
    <property type="evidence" value="ECO:0007669"/>
    <property type="project" value="TreeGrafter"/>
</dbReference>
<dbReference type="Gene3D" id="2.40.40.20">
    <property type="match status" value="1"/>
</dbReference>
<keyword evidence="6" id="KW-0460">Magnesium</keyword>
<dbReference type="PROSITE" id="PS00674">
    <property type="entry name" value="AAA"/>
    <property type="match status" value="1"/>
</dbReference>
<dbReference type="FunFam" id="3.40.50.300:FF:000166">
    <property type="entry name" value="vesicle-fusing ATPase isoform X1"/>
    <property type="match status" value="1"/>
</dbReference>
<accession>A0A196SQ13</accession>
<organism evidence="8 9">
    <name type="scientific">Blastocystis sp. subtype 1 (strain ATCC 50177 / NandII)</name>
    <dbReference type="NCBI Taxonomy" id="478820"/>
    <lineage>
        <taxon>Eukaryota</taxon>
        <taxon>Sar</taxon>
        <taxon>Stramenopiles</taxon>
        <taxon>Bigyra</taxon>
        <taxon>Opalozoa</taxon>
        <taxon>Opalinata</taxon>
        <taxon>Blastocystidae</taxon>
        <taxon>Blastocystis</taxon>
    </lineage>
</organism>
<evidence type="ECO:0000256" key="2">
    <source>
        <dbReference type="ARBA" id="ARBA00022448"/>
    </source>
</evidence>
<reference evidence="8 9" key="1">
    <citation type="submission" date="2016-05" db="EMBL/GenBank/DDBJ databases">
        <title>Nuclear genome of Blastocystis sp. subtype 1 NandII.</title>
        <authorList>
            <person name="Gentekaki E."/>
            <person name="Curtis B."/>
            <person name="Stairs C."/>
            <person name="Eme L."/>
            <person name="Herman E."/>
            <person name="Klimes V."/>
            <person name="Arias M.C."/>
            <person name="Elias M."/>
            <person name="Hilliou F."/>
            <person name="Klute M."/>
            <person name="Malik S.-B."/>
            <person name="Pightling A."/>
            <person name="Rachubinski R."/>
            <person name="Salas D."/>
            <person name="Schlacht A."/>
            <person name="Suga H."/>
            <person name="Archibald J."/>
            <person name="Ball S.G."/>
            <person name="Clark G."/>
            <person name="Dacks J."/>
            <person name="Van Der Giezen M."/>
            <person name="Tsaousis A."/>
            <person name="Roger A."/>
        </authorList>
    </citation>
    <scope>NUCLEOTIDE SEQUENCE [LARGE SCALE GENOMIC DNA]</scope>
    <source>
        <strain evidence="9">ATCC 50177 / NandII</strain>
    </source>
</reference>
<sequence length="724" mass="80244">MPRTFKVVSLPNSNLAYTNCVYVSEHDYNKLAESAGKIDDTNPGVLVKVNDFVFTARPFDGMDKHTMAFGMLQRMCAQLANNKDIEVDVYPEDQIRVINNPIDVDCDKLTTMMKDLYGRQMFTTDQLMVVQLEGLALRLQCMGMEFIQLDGEKQEVSIGRPCGQLVKASTLLFKKKKDAALRIQGGASSGNSRLFERGFNFQAMGIGGLDKEFADIFRRAFASRVFPPEVLRKMGIKHVRGMLLYGPPGCGKTLIARQIGKALNAHEPKVVNGPEILNKYVGESEANIRALFEDAEKEQEEMGDNSDLHIIIFDEIDAICKARGGAGDGTGVHDSIVNQLLSKIDGVDALNNVLIIGMTNRKDLIDPALLRPGRLEVHVEIGLPTFEGRVQILGIHTNTMKSNGFLASDVDLAKLADLTKNFTGAELEGLVKSASSFALEREVDINNLTKVNMDPEKMRVTWDDFMKALKEVQPAFGLEKDELSIRYRNGIIEYGEEFKKLYGELMTMVEQVRTSEHTPLLSVCLNGIQGCGKTALAAYLAVQSQFPFVKFISADMLLGLGDSAKASRISAIFQDAYKSPLSMIILDDLERLVEYVRLGPRFSNTVLQALLVLIKKVPPTEGRKLMVVATTSQRNAMEELGLMDPFNVVLDIPVAYEPKEVAEILRKAGGMSEEVIAKVSTEITMGVPVKELLLIQEMARSDSKDGVIDYETYMDCFHSVHPDL</sequence>
<dbReference type="Pfam" id="PF00004">
    <property type="entry name" value="AAA"/>
    <property type="match status" value="2"/>
</dbReference>
<dbReference type="SMART" id="SM00382">
    <property type="entry name" value="AAA"/>
    <property type="match status" value="2"/>
</dbReference>
<protein>
    <recommendedName>
        <fullName evidence="6">Vesicle-fusing ATPase</fullName>
        <ecNumber evidence="6">3.6.4.6</ecNumber>
    </recommendedName>
</protein>
<comment type="similarity">
    <text evidence="1 6">Belongs to the AAA ATPase family.</text>
</comment>
<dbReference type="GO" id="GO:0035494">
    <property type="term" value="P:SNARE complex disassembly"/>
    <property type="evidence" value="ECO:0007669"/>
    <property type="project" value="InterPro"/>
</dbReference>
<keyword evidence="9" id="KW-1185">Reference proteome</keyword>